<dbReference type="AlphaFoldDB" id="A0AAU7AWU3"/>
<sequence length="305" mass="31272">MRALTVTAEPPHITLADIPDPVPLPSQALVRTTAFSLNRGEIKRLPTMTAGAQNGWDVAGVVEQAAADGSGPPAGTRVVGLVMGTAWAELVAVPTAILAPIPDGVTDTQAAALPVAGLTALHVLKVAGLVLGRRVLVTGATGGVGRIAIQLARESGAHVTALVRDTAVADDLTRLGAGAVVTSIDREYDVVADAIGGPVLGSAIEHVAPYGVVVSFANTVAEPVSYSTRELFGRAPGARVYGLMVFNELAREQSGTRDLATLLELVAAGRLDPQVSHEASWKDAGTALTALMDRTITGKAVLHVD</sequence>
<keyword evidence="4" id="KW-0808">Transferase</keyword>
<dbReference type="CDD" id="cd08270">
    <property type="entry name" value="MDR4"/>
    <property type="match status" value="1"/>
</dbReference>
<dbReference type="Pfam" id="PF08240">
    <property type="entry name" value="ADH_N"/>
    <property type="match status" value="1"/>
</dbReference>
<protein>
    <submittedName>
        <fullName evidence="4">Mycocerosic acid synthase</fullName>
        <ecNumber evidence="4">2.3.1.111</ecNumber>
    </submittedName>
</protein>
<dbReference type="PANTHER" id="PTHR48106">
    <property type="entry name" value="QUINONE OXIDOREDUCTASE PIG3-RELATED"/>
    <property type="match status" value="1"/>
</dbReference>
<dbReference type="GO" id="GO:0050111">
    <property type="term" value="F:mycocerosate synthase activity"/>
    <property type="evidence" value="ECO:0007669"/>
    <property type="project" value="UniProtKB-EC"/>
</dbReference>
<gene>
    <name evidence="4" type="primary">mas_2</name>
    <name evidence="4" type="ORF">DSM112329_03036</name>
</gene>
<dbReference type="InterPro" id="IPR020843">
    <property type="entry name" value="ER"/>
</dbReference>
<keyword evidence="4" id="KW-0012">Acyltransferase</keyword>
<dbReference type="EMBL" id="CP114014">
    <property type="protein sequence ID" value="XAY06172.1"/>
    <property type="molecule type" value="Genomic_DNA"/>
</dbReference>
<dbReference type="RefSeq" id="WP_354697409.1">
    <property type="nucleotide sequence ID" value="NZ_CP114014.1"/>
</dbReference>
<feature type="domain" description="Enoyl reductase (ER)" evidence="3">
    <location>
        <begin position="8"/>
        <end position="302"/>
    </location>
</feature>
<dbReference type="InterPro" id="IPR011032">
    <property type="entry name" value="GroES-like_sf"/>
</dbReference>
<evidence type="ECO:0000256" key="2">
    <source>
        <dbReference type="ARBA" id="ARBA00023002"/>
    </source>
</evidence>
<dbReference type="Gene3D" id="3.40.50.720">
    <property type="entry name" value="NAD(P)-binding Rossmann-like Domain"/>
    <property type="match status" value="1"/>
</dbReference>
<dbReference type="SUPFAM" id="SSF50129">
    <property type="entry name" value="GroES-like"/>
    <property type="match status" value="1"/>
</dbReference>
<evidence type="ECO:0000259" key="3">
    <source>
        <dbReference type="SMART" id="SM00829"/>
    </source>
</evidence>
<dbReference type="EC" id="2.3.1.111" evidence="4"/>
<dbReference type="GO" id="GO:0016651">
    <property type="term" value="F:oxidoreductase activity, acting on NAD(P)H"/>
    <property type="evidence" value="ECO:0007669"/>
    <property type="project" value="TreeGrafter"/>
</dbReference>
<dbReference type="SUPFAM" id="SSF51735">
    <property type="entry name" value="NAD(P)-binding Rossmann-fold domains"/>
    <property type="match status" value="1"/>
</dbReference>
<accession>A0AAU7AWU3</accession>
<dbReference type="PANTHER" id="PTHR48106:SF18">
    <property type="entry name" value="QUINONE OXIDOREDUCTASE PIG3"/>
    <property type="match status" value="1"/>
</dbReference>
<dbReference type="InterPro" id="IPR013154">
    <property type="entry name" value="ADH-like_N"/>
</dbReference>
<keyword evidence="2" id="KW-0560">Oxidoreductase</keyword>
<name>A0AAU7AWU3_9ACTN</name>
<dbReference type="GO" id="GO:0070402">
    <property type="term" value="F:NADPH binding"/>
    <property type="evidence" value="ECO:0007669"/>
    <property type="project" value="TreeGrafter"/>
</dbReference>
<reference evidence="4" key="1">
    <citation type="submission" date="2022-12" db="EMBL/GenBank/DDBJ databases">
        <title>Paraconexibacter alkalitolerans sp. nov. and Baekduia alba sp. nov., isolated from soil and emended description of the genera Paraconexibacter (Chun et al., 2020) and Baekduia (An et al., 2020).</title>
        <authorList>
            <person name="Vieira S."/>
            <person name="Huber K.J."/>
            <person name="Geppert A."/>
            <person name="Wolf J."/>
            <person name="Neumann-Schaal M."/>
            <person name="Muesken M."/>
            <person name="Overmann J."/>
        </authorList>
    </citation>
    <scope>NUCLEOTIDE SEQUENCE</scope>
    <source>
        <strain evidence="4">AEG42_29</strain>
    </source>
</reference>
<evidence type="ECO:0000313" key="4">
    <source>
        <dbReference type="EMBL" id="XAY06172.1"/>
    </source>
</evidence>
<dbReference type="KEGG" id="parq:DSM112329_03036"/>
<dbReference type="SMART" id="SM00829">
    <property type="entry name" value="PKS_ER"/>
    <property type="match status" value="1"/>
</dbReference>
<keyword evidence="1" id="KW-0521">NADP</keyword>
<dbReference type="Gene3D" id="3.90.180.10">
    <property type="entry name" value="Medium-chain alcohol dehydrogenases, catalytic domain"/>
    <property type="match status" value="1"/>
</dbReference>
<organism evidence="4">
    <name type="scientific">Paraconexibacter sp. AEG42_29</name>
    <dbReference type="NCBI Taxonomy" id="2997339"/>
    <lineage>
        <taxon>Bacteria</taxon>
        <taxon>Bacillati</taxon>
        <taxon>Actinomycetota</taxon>
        <taxon>Thermoleophilia</taxon>
        <taxon>Solirubrobacterales</taxon>
        <taxon>Paraconexibacteraceae</taxon>
        <taxon>Paraconexibacter</taxon>
    </lineage>
</organism>
<evidence type="ECO:0000256" key="1">
    <source>
        <dbReference type="ARBA" id="ARBA00022857"/>
    </source>
</evidence>
<dbReference type="Pfam" id="PF13602">
    <property type="entry name" value="ADH_zinc_N_2"/>
    <property type="match status" value="1"/>
</dbReference>
<proteinExistence type="predicted"/>
<dbReference type="InterPro" id="IPR036291">
    <property type="entry name" value="NAD(P)-bd_dom_sf"/>
</dbReference>